<reference evidence="9" key="1">
    <citation type="submission" date="2017-04" db="EMBL/GenBank/DDBJ databases">
        <authorList>
            <person name="Varghese N."/>
            <person name="Submissions S."/>
        </authorList>
    </citation>
    <scope>NUCLEOTIDE SEQUENCE [LARGE SCALE GENOMIC DNA]</scope>
    <source>
        <strain evidence="9">Ballard 720</strain>
    </source>
</reference>
<dbReference type="EMBL" id="FXAH01000011">
    <property type="protein sequence ID" value="SMF57363.1"/>
    <property type="molecule type" value="Genomic_DNA"/>
</dbReference>
<evidence type="ECO:0000313" key="8">
    <source>
        <dbReference type="EMBL" id="SMF57363.1"/>
    </source>
</evidence>
<dbReference type="InterPro" id="IPR001763">
    <property type="entry name" value="Rhodanese-like_dom"/>
</dbReference>
<dbReference type="Pfam" id="PF09335">
    <property type="entry name" value="VTT_dom"/>
    <property type="match status" value="1"/>
</dbReference>
<dbReference type="Pfam" id="PF00581">
    <property type="entry name" value="Rhodanese"/>
    <property type="match status" value="1"/>
</dbReference>
<feature type="domain" description="Rhodanese" evidence="7">
    <location>
        <begin position="219"/>
        <end position="311"/>
    </location>
</feature>
<evidence type="ECO:0000256" key="1">
    <source>
        <dbReference type="ARBA" id="ARBA00004651"/>
    </source>
</evidence>
<feature type="transmembrane region" description="Helical" evidence="6">
    <location>
        <begin position="54"/>
        <end position="72"/>
    </location>
</feature>
<dbReference type="Gene3D" id="3.40.250.10">
    <property type="entry name" value="Rhodanese-like domain"/>
    <property type="match status" value="1"/>
</dbReference>
<dbReference type="SUPFAM" id="SSF52821">
    <property type="entry name" value="Rhodanese/Cell cycle control phosphatase"/>
    <property type="match status" value="1"/>
</dbReference>
<feature type="transmembrane region" description="Helical" evidence="6">
    <location>
        <begin position="142"/>
        <end position="159"/>
    </location>
</feature>
<dbReference type="RefSeq" id="WP_085228918.1">
    <property type="nucleotide sequence ID" value="NZ_BSQD01000008.1"/>
</dbReference>
<keyword evidence="5 6" id="KW-0472">Membrane</keyword>
<dbReference type="PROSITE" id="PS50206">
    <property type="entry name" value="RHODANESE_3"/>
    <property type="match status" value="1"/>
</dbReference>
<dbReference type="GO" id="GO:0005886">
    <property type="term" value="C:plasma membrane"/>
    <property type="evidence" value="ECO:0007669"/>
    <property type="project" value="UniProtKB-SubCell"/>
</dbReference>
<evidence type="ECO:0000256" key="4">
    <source>
        <dbReference type="ARBA" id="ARBA00022989"/>
    </source>
</evidence>
<evidence type="ECO:0000256" key="5">
    <source>
        <dbReference type="ARBA" id="ARBA00023136"/>
    </source>
</evidence>
<sequence>MLHDLVARYGPALVFANALAASLGLPVPAMPTLVVFGALAALGSASAGAQLGEVLILAVAGTLIGDSIWFLAGRLYGGGTLKAICRLSLSRDSCVKKTERFFGRWGVRVLTVAKLVPGLSLVSVPMAGAMGTPYRAFLKHDSVGAALWAGIGLLLGVLFSRQIDFLLAMAGQLGRASALVVAMLVALYTGWRWMRRRALIRELSLERIDVEALRALIEGDDAPIVFDIRSAETRKLDPFSIPGARLVDDRDIESVISAYRPDQALVVYCACPNEISAAAMAKRLRDAGFADAKPLRGGLDAWRDAGLAVVPLVQEEVPAMRLEALSGPDPKAV</sequence>
<feature type="transmembrane region" description="Helical" evidence="6">
    <location>
        <begin position="105"/>
        <end position="130"/>
    </location>
</feature>
<feature type="transmembrane region" description="Helical" evidence="6">
    <location>
        <begin position="12"/>
        <end position="42"/>
    </location>
</feature>
<dbReference type="PANTHER" id="PTHR42709">
    <property type="entry name" value="ALKALINE PHOSPHATASE LIKE PROTEIN"/>
    <property type="match status" value="1"/>
</dbReference>
<dbReference type="PANTHER" id="PTHR42709:SF6">
    <property type="entry name" value="UNDECAPRENYL PHOSPHATE TRANSPORTER A"/>
    <property type="match status" value="1"/>
</dbReference>
<dbReference type="STRING" id="28094.SAMN06295900_1114"/>
<dbReference type="InterPro" id="IPR036873">
    <property type="entry name" value="Rhodanese-like_dom_sf"/>
</dbReference>
<keyword evidence="3 6" id="KW-0812">Transmembrane</keyword>
<organism evidence="8 9">
    <name type="scientific">Trinickia caryophylli</name>
    <name type="common">Paraburkholderia caryophylli</name>
    <dbReference type="NCBI Taxonomy" id="28094"/>
    <lineage>
        <taxon>Bacteria</taxon>
        <taxon>Pseudomonadati</taxon>
        <taxon>Pseudomonadota</taxon>
        <taxon>Betaproteobacteria</taxon>
        <taxon>Burkholderiales</taxon>
        <taxon>Burkholderiaceae</taxon>
        <taxon>Trinickia</taxon>
    </lineage>
</organism>
<dbReference type="InterPro" id="IPR051311">
    <property type="entry name" value="DedA_domain"/>
</dbReference>
<keyword evidence="4 6" id="KW-1133">Transmembrane helix</keyword>
<evidence type="ECO:0000256" key="3">
    <source>
        <dbReference type="ARBA" id="ARBA00022692"/>
    </source>
</evidence>
<evidence type="ECO:0000256" key="2">
    <source>
        <dbReference type="ARBA" id="ARBA00022475"/>
    </source>
</evidence>
<protein>
    <submittedName>
        <fullName evidence="8">Membrane protein DedA, SNARE-associated domain</fullName>
    </submittedName>
</protein>
<name>A0A1X7FRA6_TRICW</name>
<proteinExistence type="predicted"/>
<dbReference type="SMART" id="SM00450">
    <property type="entry name" value="RHOD"/>
    <property type="match status" value="1"/>
</dbReference>
<evidence type="ECO:0000313" key="9">
    <source>
        <dbReference type="Proteomes" id="UP000192911"/>
    </source>
</evidence>
<dbReference type="InterPro" id="IPR032816">
    <property type="entry name" value="VTT_dom"/>
</dbReference>
<dbReference type="OrthoDB" id="21108at2"/>
<dbReference type="AlphaFoldDB" id="A0A1X7FRA6"/>
<comment type="subcellular location">
    <subcellularLocation>
        <location evidence="1">Cell membrane</location>
        <topology evidence="1">Multi-pass membrane protein</topology>
    </subcellularLocation>
</comment>
<dbReference type="GeneID" id="95552850"/>
<accession>A0A1X7FRA6</accession>
<evidence type="ECO:0000259" key="7">
    <source>
        <dbReference type="PROSITE" id="PS50206"/>
    </source>
</evidence>
<dbReference type="Proteomes" id="UP000192911">
    <property type="component" value="Unassembled WGS sequence"/>
</dbReference>
<evidence type="ECO:0000256" key="6">
    <source>
        <dbReference type="SAM" id="Phobius"/>
    </source>
</evidence>
<keyword evidence="2" id="KW-1003">Cell membrane</keyword>
<gene>
    <name evidence="8" type="ORF">SAMN06295900_1114</name>
</gene>
<keyword evidence="9" id="KW-1185">Reference proteome</keyword>
<feature type="transmembrane region" description="Helical" evidence="6">
    <location>
        <begin position="165"/>
        <end position="191"/>
    </location>
</feature>